<dbReference type="AlphaFoldDB" id="A0AA35RHQ2"/>
<proteinExistence type="predicted"/>
<reference evidence="1" key="1">
    <citation type="submission" date="2023-03" db="EMBL/GenBank/DDBJ databases">
        <authorList>
            <person name="Steffen K."/>
            <person name="Cardenas P."/>
        </authorList>
    </citation>
    <scope>NUCLEOTIDE SEQUENCE</scope>
</reference>
<gene>
    <name evidence="1" type="ORF">GBAR_LOCUS7275</name>
</gene>
<protein>
    <submittedName>
        <fullName evidence="1">Uncharacterized protein</fullName>
    </submittedName>
</protein>
<feature type="non-terminal residue" evidence="1">
    <location>
        <position position="1"/>
    </location>
</feature>
<organism evidence="1 2">
    <name type="scientific">Geodia barretti</name>
    <name type="common">Barrett's horny sponge</name>
    <dbReference type="NCBI Taxonomy" id="519541"/>
    <lineage>
        <taxon>Eukaryota</taxon>
        <taxon>Metazoa</taxon>
        <taxon>Porifera</taxon>
        <taxon>Demospongiae</taxon>
        <taxon>Heteroscleromorpha</taxon>
        <taxon>Tetractinellida</taxon>
        <taxon>Astrophorina</taxon>
        <taxon>Geodiidae</taxon>
        <taxon>Geodia</taxon>
    </lineage>
</organism>
<evidence type="ECO:0000313" key="1">
    <source>
        <dbReference type="EMBL" id="CAI8011212.1"/>
    </source>
</evidence>
<dbReference type="EMBL" id="CASHTH010001087">
    <property type="protein sequence ID" value="CAI8011212.1"/>
    <property type="molecule type" value="Genomic_DNA"/>
</dbReference>
<evidence type="ECO:0000313" key="2">
    <source>
        <dbReference type="Proteomes" id="UP001174909"/>
    </source>
</evidence>
<keyword evidence="2" id="KW-1185">Reference proteome</keyword>
<sequence length="87" mass="9970">RSTSKRPISLSTSLRESLQWQGRKGVLHLSSTRPSSDILLLTLGLSRLLLKRSSIRNKRWHTSPLLCMDRLCQGRQDRLLGLSFDHC</sequence>
<name>A0AA35RHQ2_GEOBA</name>
<dbReference type="Proteomes" id="UP001174909">
    <property type="component" value="Unassembled WGS sequence"/>
</dbReference>
<comment type="caution">
    <text evidence="1">The sequence shown here is derived from an EMBL/GenBank/DDBJ whole genome shotgun (WGS) entry which is preliminary data.</text>
</comment>
<accession>A0AA35RHQ2</accession>